<evidence type="ECO:0000313" key="3">
    <source>
        <dbReference type="Proteomes" id="UP000028123"/>
    </source>
</evidence>
<feature type="transmembrane region" description="Helical" evidence="1">
    <location>
        <begin position="105"/>
        <end position="130"/>
    </location>
</feature>
<accession>A0A081P784</accession>
<keyword evidence="1" id="KW-0472">Membrane</keyword>
<feature type="transmembrane region" description="Helical" evidence="1">
    <location>
        <begin position="175"/>
        <end position="196"/>
    </location>
</feature>
<dbReference type="AlphaFoldDB" id="A0A081P784"/>
<feature type="transmembrane region" description="Helical" evidence="1">
    <location>
        <begin position="16"/>
        <end position="34"/>
    </location>
</feature>
<dbReference type="eggNOG" id="ENOG503453A">
    <property type="taxonomic scope" value="Bacteria"/>
</dbReference>
<keyword evidence="1" id="KW-1133">Transmembrane helix</keyword>
<feature type="transmembrane region" description="Helical" evidence="1">
    <location>
        <begin position="136"/>
        <end position="163"/>
    </location>
</feature>
<evidence type="ECO:0000313" key="2">
    <source>
        <dbReference type="EMBL" id="KEQ26557.1"/>
    </source>
</evidence>
<name>A0A081P784_9BACL</name>
<evidence type="ECO:0000256" key="1">
    <source>
        <dbReference type="SAM" id="Phobius"/>
    </source>
</evidence>
<reference evidence="2 3" key="1">
    <citation type="submission" date="2014-06" db="EMBL/GenBank/DDBJ databases">
        <title>Draft genome sequence of Paenibacillus sp. MSt1.</title>
        <authorList>
            <person name="Aw Y.K."/>
            <person name="Ong K.S."/>
            <person name="Gan H.M."/>
            <person name="Lee S.M."/>
        </authorList>
    </citation>
    <scope>NUCLEOTIDE SEQUENCE [LARGE SCALE GENOMIC DNA]</scope>
    <source>
        <strain evidence="2 3">MSt1</strain>
    </source>
</reference>
<protein>
    <recommendedName>
        <fullName evidence="4">ABC transporter permease</fullName>
    </recommendedName>
</protein>
<sequence length="246" mass="27507">MRDACRIAWNELKHKYIALLANVLFSALIGFFLAHDMVRVLAGDERGSMQPGVSFPVDLWLIAVVPALGALAFSREYISFGYLVSEEPFLKRLRFFRMWAIPLKVVAWSRILYMMMCLGTSLLVFVGVFVASSWSALLGVLSVAEYAAFVFVWVGYAFAVSGINPYLEFGTNGKAILIGSFTGLLLIVVAILTFYSHFGQPVYLWVFELARRNPPAAMILSVFMAVLGVAAFYRALMYRLARKDLP</sequence>
<dbReference type="RefSeq" id="WP_036679298.1">
    <property type="nucleotide sequence ID" value="NZ_FYEP01000001.1"/>
</dbReference>
<dbReference type="OrthoDB" id="2380965at2"/>
<keyword evidence="1" id="KW-0812">Transmembrane</keyword>
<dbReference type="Proteomes" id="UP000028123">
    <property type="component" value="Unassembled WGS sequence"/>
</dbReference>
<keyword evidence="3" id="KW-1185">Reference proteome</keyword>
<dbReference type="EMBL" id="JNVM01000006">
    <property type="protein sequence ID" value="KEQ26557.1"/>
    <property type="molecule type" value="Genomic_DNA"/>
</dbReference>
<feature type="transmembrane region" description="Helical" evidence="1">
    <location>
        <begin position="59"/>
        <end position="84"/>
    </location>
</feature>
<feature type="transmembrane region" description="Helical" evidence="1">
    <location>
        <begin position="216"/>
        <end position="236"/>
    </location>
</feature>
<organism evidence="2 3">
    <name type="scientific">Paenibacillus tyrfis</name>
    <dbReference type="NCBI Taxonomy" id="1501230"/>
    <lineage>
        <taxon>Bacteria</taxon>
        <taxon>Bacillati</taxon>
        <taxon>Bacillota</taxon>
        <taxon>Bacilli</taxon>
        <taxon>Bacillales</taxon>
        <taxon>Paenibacillaceae</taxon>
        <taxon>Paenibacillus</taxon>
    </lineage>
</organism>
<proteinExistence type="predicted"/>
<gene>
    <name evidence="2" type="ORF">ET33_32440</name>
</gene>
<evidence type="ECO:0008006" key="4">
    <source>
        <dbReference type="Google" id="ProtNLM"/>
    </source>
</evidence>
<comment type="caution">
    <text evidence="2">The sequence shown here is derived from an EMBL/GenBank/DDBJ whole genome shotgun (WGS) entry which is preliminary data.</text>
</comment>